<gene>
    <name evidence="1" type="ORF">SAMN04489809_0702</name>
</gene>
<dbReference type="GeneID" id="36300772"/>
<dbReference type="Gene3D" id="2.160.20.80">
    <property type="entry name" value="E3 ubiquitin-protein ligase SopA"/>
    <property type="match status" value="1"/>
</dbReference>
<protein>
    <recommendedName>
        <fullName evidence="3">Pentapeptide repeat-containing protein</fullName>
    </recommendedName>
</protein>
<dbReference type="EMBL" id="LT629770">
    <property type="protein sequence ID" value="SDR93641.1"/>
    <property type="molecule type" value="Genomic_DNA"/>
</dbReference>
<evidence type="ECO:0000313" key="2">
    <source>
        <dbReference type="Proteomes" id="UP000182126"/>
    </source>
</evidence>
<reference evidence="1 2" key="1">
    <citation type="submission" date="2016-10" db="EMBL/GenBank/DDBJ databases">
        <authorList>
            <person name="de Groot N.N."/>
        </authorList>
    </citation>
    <scope>NUCLEOTIDE SEQUENCE [LARGE SCALE GENOMIC DNA]</scope>
    <source>
        <strain evidence="1 2">DSM 15019</strain>
    </source>
</reference>
<dbReference type="RefSeq" id="WP_060921673.1">
    <property type="nucleotide sequence ID" value="NZ_JBFBMG010000001.1"/>
</dbReference>
<proteinExistence type="predicted"/>
<dbReference type="SUPFAM" id="SSF141571">
    <property type="entry name" value="Pentapeptide repeat-like"/>
    <property type="match status" value="1"/>
</dbReference>
<dbReference type="AlphaFoldDB" id="A0A1H1N3D3"/>
<dbReference type="Proteomes" id="UP000182126">
    <property type="component" value="Chromosome I"/>
</dbReference>
<name>A0A1H1N3D3_9MICO</name>
<dbReference type="eggNOG" id="COG1357">
    <property type="taxonomic scope" value="Bacteria"/>
</dbReference>
<accession>A0A1H1N3D3</accession>
<sequence>MPNSPTAPRVSAPDLPPVLEPREAARRADLLAAALELTGTVDLAYATLEQCAVQADADSIDLTGATLLDVDLPEPRIASLRLRNASIRRLRITGGRIGTLDLGDARVAELELRDVRIDYLNLGAARAEDVDVVGCAVRTIDIPQAELMRVRFQATRSDEVDPRGLRAKDVDLRGLDALSYLDVQSLRGTTLSSVQVQQLAPVMAAGLGITVTD</sequence>
<evidence type="ECO:0000313" key="1">
    <source>
        <dbReference type="EMBL" id="SDR93641.1"/>
    </source>
</evidence>
<organism evidence="1 2">
    <name type="scientific">Microbacterium paraoxydans</name>
    <dbReference type="NCBI Taxonomy" id="199592"/>
    <lineage>
        <taxon>Bacteria</taxon>
        <taxon>Bacillati</taxon>
        <taxon>Actinomycetota</taxon>
        <taxon>Actinomycetes</taxon>
        <taxon>Micrococcales</taxon>
        <taxon>Microbacteriaceae</taxon>
        <taxon>Microbacterium</taxon>
    </lineage>
</organism>
<evidence type="ECO:0008006" key="3">
    <source>
        <dbReference type="Google" id="ProtNLM"/>
    </source>
</evidence>